<dbReference type="InterPro" id="IPR036850">
    <property type="entry name" value="NDK-like_dom_sf"/>
</dbReference>
<dbReference type="InterPro" id="IPR034907">
    <property type="entry name" value="NDK-like_dom"/>
</dbReference>
<dbReference type="EMBL" id="SNRW01025159">
    <property type="protein sequence ID" value="KAA6361716.1"/>
    <property type="molecule type" value="Genomic_DNA"/>
</dbReference>
<evidence type="ECO:0000313" key="4">
    <source>
        <dbReference type="EMBL" id="KAA6361716.1"/>
    </source>
</evidence>
<dbReference type="AlphaFoldDB" id="A0A5J4TT62"/>
<feature type="non-terminal residue" evidence="4">
    <location>
        <position position="1"/>
    </location>
</feature>
<sequence length="146" mass="16645">DLLFLFQNPHPPTSILSNCTLGLILRHIIKEGKLGQLLGHIQFEGFDISAVEQFYLDKGGVMNSWLCIMKLQGDIILKLKNYVQVHVQRWKQEEFRDLCGPYDPSIAKQLFPKSIRAIFGESIIKNAIHCTDLPDDGVFGNNFPIY</sequence>
<dbReference type="GO" id="GO:0016301">
    <property type="term" value="F:kinase activity"/>
    <property type="evidence" value="ECO:0007669"/>
    <property type="project" value="UniProtKB-KW"/>
</dbReference>
<evidence type="ECO:0000256" key="2">
    <source>
        <dbReference type="ARBA" id="ARBA00022490"/>
    </source>
</evidence>
<dbReference type="Proteomes" id="UP000324800">
    <property type="component" value="Unassembled WGS sequence"/>
</dbReference>
<comment type="caution">
    <text evidence="4">The sequence shown here is derived from an EMBL/GenBank/DDBJ whole genome shotgun (WGS) entry which is preliminary data.</text>
</comment>
<reference evidence="4 5" key="1">
    <citation type="submission" date="2019-03" db="EMBL/GenBank/DDBJ databases">
        <title>Single cell metagenomics reveals metabolic interactions within the superorganism composed of flagellate Streblomastix strix and complex community of Bacteroidetes bacteria on its surface.</title>
        <authorList>
            <person name="Treitli S.C."/>
            <person name="Kolisko M."/>
            <person name="Husnik F."/>
            <person name="Keeling P."/>
            <person name="Hampl V."/>
        </authorList>
    </citation>
    <scope>NUCLEOTIDE SEQUENCE [LARGE SCALE GENOMIC DNA]</scope>
    <source>
        <strain evidence="4">ST1C</strain>
    </source>
</reference>
<organism evidence="4 5">
    <name type="scientific">Streblomastix strix</name>
    <dbReference type="NCBI Taxonomy" id="222440"/>
    <lineage>
        <taxon>Eukaryota</taxon>
        <taxon>Metamonada</taxon>
        <taxon>Preaxostyla</taxon>
        <taxon>Oxymonadida</taxon>
        <taxon>Streblomastigidae</taxon>
        <taxon>Streblomastix</taxon>
    </lineage>
</organism>
<keyword evidence="4" id="KW-0808">Transferase</keyword>
<name>A0A5J4TT62_9EUKA</name>
<dbReference type="OrthoDB" id="270127at2759"/>
<proteinExistence type="predicted"/>
<dbReference type="SMART" id="SM00562">
    <property type="entry name" value="NDK"/>
    <property type="match status" value="1"/>
</dbReference>
<dbReference type="GO" id="GO:0005879">
    <property type="term" value="C:axonemal microtubule"/>
    <property type="evidence" value="ECO:0007669"/>
    <property type="project" value="TreeGrafter"/>
</dbReference>
<dbReference type="PANTHER" id="PTHR43109">
    <property type="entry name" value="NUCLEOSIDE DIPHOSPHATE KINASE 7"/>
    <property type="match status" value="1"/>
</dbReference>
<dbReference type="Gene3D" id="3.30.70.141">
    <property type="entry name" value="Nucleoside diphosphate kinase-like domain"/>
    <property type="match status" value="1"/>
</dbReference>
<evidence type="ECO:0000313" key="5">
    <source>
        <dbReference type="Proteomes" id="UP000324800"/>
    </source>
</evidence>
<dbReference type="PANTHER" id="PTHR43109:SF2">
    <property type="entry name" value="NUCLEOSIDE DIPHOSPHATE KINASE 7"/>
    <property type="match status" value="1"/>
</dbReference>
<evidence type="ECO:0000256" key="1">
    <source>
        <dbReference type="ARBA" id="ARBA00004496"/>
    </source>
</evidence>
<accession>A0A5J4TT62</accession>
<dbReference type="SUPFAM" id="SSF54919">
    <property type="entry name" value="Nucleoside diphosphate kinase, NDK"/>
    <property type="match status" value="1"/>
</dbReference>
<feature type="domain" description="Nucleoside diphosphate kinase-like" evidence="3">
    <location>
        <begin position="17"/>
        <end position="140"/>
    </location>
</feature>
<keyword evidence="4" id="KW-0418">Kinase</keyword>
<comment type="subcellular location">
    <subcellularLocation>
        <location evidence="1">Cytoplasm</location>
    </subcellularLocation>
</comment>
<evidence type="ECO:0000259" key="3">
    <source>
        <dbReference type="SMART" id="SM00562"/>
    </source>
</evidence>
<gene>
    <name evidence="4" type="ORF">EZS28_042756</name>
</gene>
<protein>
    <submittedName>
        <fullName evidence="4">Nucleoside-diphosphate kinase</fullName>
    </submittedName>
</protein>
<keyword evidence="2" id="KW-0963">Cytoplasm</keyword>